<feature type="compositionally biased region" description="Basic and acidic residues" evidence="1">
    <location>
        <begin position="252"/>
        <end position="261"/>
    </location>
</feature>
<evidence type="ECO:0000313" key="3">
    <source>
        <dbReference type="Proteomes" id="UP001233271"/>
    </source>
</evidence>
<protein>
    <submittedName>
        <fullName evidence="2">Uncharacterized protein</fullName>
    </submittedName>
</protein>
<dbReference type="RefSeq" id="XP_060456237.1">
    <property type="nucleotide sequence ID" value="XM_060599554.1"/>
</dbReference>
<dbReference type="AlphaFoldDB" id="A0AA48L2X4"/>
<feature type="region of interest" description="Disordered" evidence="1">
    <location>
        <begin position="243"/>
        <end position="262"/>
    </location>
</feature>
<organism evidence="2 3">
    <name type="scientific">Cutaneotrichosporon cavernicola</name>
    <dbReference type="NCBI Taxonomy" id="279322"/>
    <lineage>
        <taxon>Eukaryota</taxon>
        <taxon>Fungi</taxon>
        <taxon>Dikarya</taxon>
        <taxon>Basidiomycota</taxon>
        <taxon>Agaricomycotina</taxon>
        <taxon>Tremellomycetes</taxon>
        <taxon>Trichosporonales</taxon>
        <taxon>Trichosporonaceae</taxon>
        <taxon>Cutaneotrichosporon</taxon>
    </lineage>
</organism>
<sequence>MPSPQSSQSSGLSSPPSSRIPSPGAALSASHHTAPSPPLAAPSPGRAPTPPAPSPPAPKLRFKVAKPMDDETITQTHLTDEEEKPRGRAVKKGKGKASEDAEEAGEMMETSKGKGKKNALEKAPVDGPKKNTRSDKRKRGVVEPAEDEEASKPDAKPDDTASPEQEPSQEPSQDEPKVDEPKMDKAPEESQKKKPKVMPKKRPAPAGTGTPTSSATAGLLRKPKPQPMATPAPFTSLLASTLSKLSSQPDKPVAKPAERPRVGGWTDEFTLTAEQEQQHAASLVARTKAATDRARAAEYPLKMQAAKDAYRADHAINGQRRVINVQGAMGIQTLGLASRMVKAVLNGDVKNCGPKK</sequence>
<proteinExistence type="predicted"/>
<dbReference type="KEGG" id="ccac:CcaHIS019_0310420"/>
<dbReference type="EMBL" id="AP028214">
    <property type="protein sequence ID" value="BEI90972.1"/>
    <property type="molecule type" value="Genomic_DNA"/>
</dbReference>
<accession>A0AA48L2X4</accession>
<evidence type="ECO:0000256" key="1">
    <source>
        <dbReference type="SAM" id="MobiDB-lite"/>
    </source>
</evidence>
<feature type="compositionally biased region" description="Low complexity" evidence="1">
    <location>
        <begin position="1"/>
        <end position="34"/>
    </location>
</feature>
<evidence type="ECO:0000313" key="2">
    <source>
        <dbReference type="EMBL" id="BEI90972.1"/>
    </source>
</evidence>
<feature type="compositionally biased region" description="Pro residues" evidence="1">
    <location>
        <begin position="35"/>
        <end position="58"/>
    </location>
</feature>
<name>A0AA48L2X4_9TREE</name>
<feature type="compositionally biased region" description="Low complexity" evidence="1">
    <location>
        <begin position="162"/>
        <end position="171"/>
    </location>
</feature>
<dbReference type="GeneID" id="85494842"/>
<feature type="compositionally biased region" description="Basic and acidic residues" evidence="1">
    <location>
        <begin position="174"/>
        <end position="192"/>
    </location>
</feature>
<gene>
    <name evidence="2" type="ORF">CcaverHIS019_0310420</name>
</gene>
<reference evidence="2" key="1">
    <citation type="journal article" date="2023" name="BMC Genomics">
        <title>Chromosome-level genome assemblies of Cutaneotrichosporon spp. (Trichosporonales, Basidiomycota) reveal imbalanced evolution between nucleotide sequences and chromosome synteny.</title>
        <authorList>
            <person name="Kobayashi Y."/>
            <person name="Kayamori A."/>
            <person name="Aoki K."/>
            <person name="Shiwa Y."/>
            <person name="Matsutani M."/>
            <person name="Fujita N."/>
            <person name="Sugita T."/>
            <person name="Iwasaki W."/>
            <person name="Tanaka N."/>
            <person name="Takashima M."/>
        </authorList>
    </citation>
    <scope>NUCLEOTIDE SEQUENCE</scope>
    <source>
        <strain evidence="2">HIS019</strain>
    </source>
</reference>
<feature type="compositionally biased region" description="Basic residues" evidence="1">
    <location>
        <begin position="193"/>
        <end position="203"/>
    </location>
</feature>
<feature type="compositionally biased region" description="Basic and acidic residues" evidence="1">
    <location>
        <begin position="150"/>
        <end position="159"/>
    </location>
</feature>
<dbReference type="Proteomes" id="UP001233271">
    <property type="component" value="Chromosome 3"/>
</dbReference>
<feature type="region of interest" description="Disordered" evidence="1">
    <location>
        <begin position="1"/>
        <end position="236"/>
    </location>
</feature>
<keyword evidence="3" id="KW-1185">Reference proteome</keyword>
<feature type="compositionally biased region" description="Low complexity" evidence="1">
    <location>
        <begin position="204"/>
        <end position="218"/>
    </location>
</feature>
<feature type="compositionally biased region" description="Basic and acidic residues" evidence="1">
    <location>
        <begin position="118"/>
        <end position="134"/>
    </location>
</feature>